<keyword evidence="2" id="KW-1185">Reference proteome</keyword>
<gene>
    <name evidence="1" type="ORF">F3J38_12025</name>
</gene>
<proteinExistence type="predicted"/>
<dbReference type="Gene3D" id="2.40.10.220">
    <property type="entry name" value="predicted glycosyltransferase like domains"/>
    <property type="match status" value="1"/>
</dbReference>
<sequence length="236" mass="26776">MDNTSFKEVTKTDRFEILAMLREAKKRNGSVEFTYGDKILSSHFIELDLSGFQVIAEVDDVTLDSTFSMVIQGSTEKIEFDANLIAHSSAAHQLTFSFPSEIVITQRRSSVRVTIPEQFGFICEGRFRDGYVHRMVIKDLSSRGVQLICSETLPTLTKPGMLLKSMTLNLQNYGQYPVDLTLLNVKEITHFANSSTQSNYFSLACAFSKPSPTLTRRIEDVLMELTLDIKRLQRIR</sequence>
<reference evidence="1 2" key="1">
    <citation type="journal article" date="2019" name="bioRxiv">
        <title>Bacteria contribute to plant secondary compound degradation in a generalist herbivore system.</title>
        <authorList>
            <person name="Francoeur C.B."/>
            <person name="Khadempour L."/>
            <person name="Moreira-Soto R.D."/>
            <person name="Gotting K."/>
            <person name="Book A.J."/>
            <person name="Pinto-Tomas A.A."/>
            <person name="Keefover-Ring K."/>
            <person name="Currie C.R."/>
        </authorList>
    </citation>
    <scope>NUCLEOTIDE SEQUENCE [LARGE SCALE GENOMIC DNA]</scope>
    <source>
        <strain evidence="1 2">Acro-805</strain>
    </source>
</reference>
<protein>
    <recommendedName>
        <fullName evidence="3">PilZ domain-containing protein</fullName>
    </recommendedName>
</protein>
<dbReference type="RefSeq" id="WP_167138608.1">
    <property type="nucleotide sequence ID" value="NZ_VWXD01000003.1"/>
</dbReference>
<evidence type="ECO:0008006" key="3">
    <source>
        <dbReference type="Google" id="ProtNLM"/>
    </source>
</evidence>
<evidence type="ECO:0000313" key="1">
    <source>
        <dbReference type="EMBL" id="NIF00780.1"/>
    </source>
</evidence>
<dbReference type="EMBL" id="VWXD01000003">
    <property type="protein sequence ID" value="NIF00780.1"/>
    <property type="molecule type" value="Genomic_DNA"/>
</dbReference>
<evidence type="ECO:0000313" key="2">
    <source>
        <dbReference type="Proteomes" id="UP000780690"/>
    </source>
</evidence>
<accession>A0ABX0QYM7</accession>
<dbReference type="Proteomes" id="UP000780690">
    <property type="component" value="Unassembled WGS sequence"/>
</dbReference>
<comment type="caution">
    <text evidence="1">The sequence shown here is derived from an EMBL/GenBank/DDBJ whole genome shotgun (WGS) entry which is preliminary data.</text>
</comment>
<organism evidence="1 2">
    <name type="scientific">Candidatus Pantoea formicae</name>
    <dbReference type="NCBI Taxonomy" id="2608355"/>
    <lineage>
        <taxon>Bacteria</taxon>
        <taxon>Pseudomonadati</taxon>
        <taxon>Pseudomonadota</taxon>
        <taxon>Gammaproteobacteria</taxon>
        <taxon>Enterobacterales</taxon>
        <taxon>Erwiniaceae</taxon>
        <taxon>Pantoea</taxon>
    </lineage>
</organism>
<name>A0ABX0QYM7_9GAMM</name>